<gene>
    <name evidence="2" type="ORF">Cvel_27526</name>
</gene>
<name>A0A0G4HHL5_9ALVE</name>
<evidence type="ECO:0000259" key="1">
    <source>
        <dbReference type="SMART" id="SM00829"/>
    </source>
</evidence>
<dbReference type="InterPro" id="IPR020843">
    <property type="entry name" value="ER"/>
</dbReference>
<dbReference type="CDD" id="cd08267">
    <property type="entry name" value="MDR1"/>
    <property type="match status" value="1"/>
</dbReference>
<dbReference type="EMBL" id="CDMZ01002684">
    <property type="protein sequence ID" value="CEM43435.1"/>
    <property type="molecule type" value="Genomic_DNA"/>
</dbReference>
<dbReference type="Gene3D" id="3.40.50.720">
    <property type="entry name" value="NAD(P)-binding Rossmann-like Domain"/>
    <property type="match status" value="1"/>
</dbReference>
<accession>A0A0G4HHL5</accession>
<organism evidence="2">
    <name type="scientific">Chromera velia CCMP2878</name>
    <dbReference type="NCBI Taxonomy" id="1169474"/>
    <lineage>
        <taxon>Eukaryota</taxon>
        <taxon>Sar</taxon>
        <taxon>Alveolata</taxon>
        <taxon>Colpodellida</taxon>
        <taxon>Chromeraceae</taxon>
        <taxon>Chromera</taxon>
    </lineage>
</organism>
<dbReference type="SUPFAM" id="SSF50129">
    <property type="entry name" value="GroES-like"/>
    <property type="match status" value="1"/>
</dbReference>
<dbReference type="VEuPathDB" id="CryptoDB:Cvel_27526"/>
<dbReference type="InterPro" id="IPR011032">
    <property type="entry name" value="GroES-like_sf"/>
</dbReference>
<dbReference type="SMART" id="SM00829">
    <property type="entry name" value="PKS_ER"/>
    <property type="match status" value="1"/>
</dbReference>
<dbReference type="Pfam" id="PF08240">
    <property type="entry name" value="ADH_N"/>
    <property type="match status" value="1"/>
</dbReference>
<dbReference type="InterPro" id="IPR036291">
    <property type="entry name" value="NAD(P)-bd_dom_sf"/>
</dbReference>
<protein>
    <recommendedName>
        <fullName evidence="1">Enoyl reductase (ER) domain-containing protein</fullName>
    </recommendedName>
</protein>
<dbReference type="GO" id="GO:0016491">
    <property type="term" value="F:oxidoreductase activity"/>
    <property type="evidence" value="ECO:0007669"/>
    <property type="project" value="InterPro"/>
</dbReference>
<dbReference type="InterPro" id="IPR013154">
    <property type="entry name" value="ADH-like_N"/>
</dbReference>
<dbReference type="PhylomeDB" id="A0A0G4HHL5"/>
<reference evidence="2" key="1">
    <citation type="submission" date="2014-11" db="EMBL/GenBank/DDBJ databases">
        <authorList>
            <person name="Otto D Thomas"/>
            <person name="Naeem Raeece"/>
        </authorList>
    </citation>
    <scope>NUCLEOTIDE SEQUENCE</scope>
</reference>
<sequence>MATAEGEAQSLLSDGDGEGKRMKAVVVTQFGEVDRVLEEVSDHPQPSLSGKKGEILVRVLTCSLSPGDLRRLSGATEVIMGKPNFPYVPCGDICGIVEAVAEGSAFKEGDCVVSTWDAFGMGGTGELAIVDEKYTARKPENLDIVEAVALANSASYALAGFELGCVKKGAKVLVLGASGGVGSSIVQLAKDAGAAFVAATSSDTQIVSGLGADLVVNHREENWWENQQMKSAGPFDAVFDCAEGAVGWQRAKKMMKSGCKGGKFVAFVLNEWDIQIKSALGLFTILGPPLGRHIGSSLCSCCSPKYHLVIGPDVNGESMSRVFELVKEGRLRPVVCPESPFDFTKEGVTAAFRLLESRRAHGKIVIKIAEEEY</sequence>
<proteinExistence type="predicted"/>
<dbReference type="InterPro" id="IPR050700">
    <property type="entry name" value="YIM1/Zinc_Alcohol_DH_Fams"/>
</dbReference>
<evidence type="ECO:0000313" key="2">
    <source>
        <dbReference type="EMBL" id="CEM43435.1"/>
    </source>
</evidence>
<dbReference type="PANTHER" id="PTHR11695:SF294">
    <property type="entry name" value="RETICULON-4-INTERACTING PROTEIN 1, MITOCHONDRIAL"/>
    <property type="match status" value="1"/>
</dbReference>
<dbReference type="PANTHER" id="PTHR11695">
    <property type="entry name" value="ALCOHOL DEHYDROGENASE RELATED"/>
    <property type="match status" value="1"/>
</dbReference>
<dbReference type="SUPFAM" id="SSF51735">
    <property type="entry name" value="NAD(P)-binding Rossmann-fold domains"/>
    <property type="match status" value="1"/>
</dbReference>
<dbReference type="AlphaFoldDB" id="A0A0G4HHL5"/>
<feature type="domain" description="Enoyl reductase (ER)" evidence="1">
    <location>
        <begin position="35"/>
        <end position="366"/>
    </location>
</feature>
<dbReference type="Pfam" id="PF13602">
    <property type="entry name" value="ADH_zinc_N_2"/>
    <property type="match status" value="1"/>
</dbReference>
<dbReference type="Gene3D" id="3.90.180.10">
    <property type="entry name" value="Medium-chain alcohol dehydrogenases, catalytic domain"/>
    <property type="match status" value="1"/>
</dbReference>